<evidence type="ECO:0000313" key="2">
    <source>
        <dbReference type="EMBL" id="JAT35379.1"/>
    </source>
</evidence>
<reference evidence="2" key="1">
    <citation type="submission" date="2015-11" db="EMBL/GenBank/DDBJ databases">
        <title>De novo transcriptome assembly of four potential Pierce s Disease insect vectors from Arizona vineyards.</title>
        <authorList>
            <person name="Tassone E.E."/>
        </authorList>
    </citation>
    <scope>NUCLEOTIDE SEQUENCE</scope>
</reference>
<organism evidence="2">
    <name type="scientific">Graphocephala atropunctata</name>
    <dbReference type="NCBI Taxonomy" id="36148"/>
    <lineage>
        <taxon>Eukaryota</taxon>
        <taxon>Metazoa</taxon>
        <taxon>Ecdysozoa</taxon>
        <taxon>Arthropoda</taxon>
        <taxon>Hexapoda</taxon>
        <taxon>Insecta</taxon>
        <taxon>Pterygota</taxon>
        <taxon>Neoptera</taxon>
        <taxon>Paraneoptera</taxon>
        <taxon>Hemiptera</taxon>
        <taxon>Auchenorrhyncha</taxon>
        <taxon>Membracoidea</taxon>
        <taxon>Cicadellidae</taxon>
        <taxon>Cicadellinae</taxon>
        <taxon>Cicadellini</taxon>
        <taxon>Graphocephala</taxon>
    </lineage>
</organism>
<dbReference type="GO" id="GO:0006334">
    <property type="term" value="P:nucleosome assembly"/>
    <property type="evidence" value="ECO:0007669"/>
    <property type="project" value="InterPro"/>
</dbReference>
<feature type="non-terminal residue" evidence="2">
    <location>
        <position position="105"/>
    </location>
</feature>
<accession>A0A1B6MHL8</accession>
<feature type="domain" description="H15" evidence="1">
    <location>
        <begin position="1"/>
        <end position="73"/>
    </location>
</feature>
<protein>
    <recommendedName>
        <fullName evidence="1">H15 domain-containing protein</fullName>
    </recommendedName>
</protein>
<gene>
    <name evidence="2" type="ORF">g.13629</name>
</gene>
<proteinExistence type="predicted"/>
<dbReference type="EMBL" id="GEBQ01004598">
    <property type="protein sequence ID" value="JAT35379.1"/>
    <property type="molecule type" value="Transcribed_RNA"/>
</dbReference>
<evidence type="ECO:0000259" key="1">
    <source>
        <dbReference type="PROSITE" id="PS51504"/>
    </source>
</evidence>
<dbReference type="PROSITE" id="PS51504">
    <property type="entry name" value="H15"/>
    <property type="match status" value="1"/>
</dbReference>
<sequence length="105" mass="11909">MKPMSRYHNGAEREVLSAVGMLGERTGSTARDIFFILENYHGRLQPRVIQSALKAAVSKGLLSCKDGRYKIRKPAQLSDLKLPIRVRTKPDFSYGFHSDMDVLDR</sequence>
<dbReference type="InterPro" id="IPR005818">
    <property type="entry name" value="Histone_H1/H5_H15"/>
</dbReference>
<name>A0A1B6MHL8_9HEMI</name>
<dbReference type="GO" id="GO:0003677">
    <property type="term" value="F:DNA binding"/>
    <property type="evidence" value="ECO:0007669"/>
    <property type="project" value="InterPro"/>
</dbReference>
<dbReference type="GO" id="GO:0000786">
    <property type="term" value="C:nucleosome"/>
    <property type="evidence" value="ECO:0007669"/>
    <property type="project" value="InterPro"/>
</dbReference>
<dbReference type="AlphaFoldDB" id="A0A1B6MHL8"/>